<reference evidence="1" key="1">
    <citation type="submission" date="2023-11" db="EMBL/GenBank/DDBJ databases">
        <authorList>
            <person name="Poullet M."/>
        </authorList>
    </citation>
    <scope>NUCLEOTIDE SEQUENCE</scope>
    <source>
        <strain evidence="1">E1834</strain>
    </source>
</reference>
<dbReference type="Proteomes" id="UP001497535">
    <property type="component" value="Unassembled WGS sequence"/>
</dbReference>
<dbReference type="EMBL" id="CAVMJV010000009">
    <property type="protein sequence ID" value="CAK5038537.1"/>
    <property type="molecule type" value="Genomic_DNA"/>
</dbReference>
<organism evidence="1 2">
    <name type="scientific">Meloidogyne enterolobii</name>
    <name type="common">Root-knot nematode worm</name>
    <name type="synonym">Meloidogyne mayaguensis</name>
    <dbReference type="NCBI Taxonomy" id="390850"/>
    <lineage>
        <taxon>Eukaryota</taxon>
        <taxon>Metazoa</taxon>
        <taxon>Ecdysozoa</taxon>
        <taxon>Nematoda</taxon>
        <taxon>Chromadorea</taxon>
        <taxon>Rhabditida</taxon>
        <taxon>Tylenchina</taxon>
        <taxon>Tylenchomorpha</taxon>
        <taxon>Tylenchoidea</taxon>
        <taxon>Meloidogynidae</taxon>
        <taxon>Meloidogyninae</taxon>
        <taxon>Meloidogyne</taxon>
    </lineage>
</organism>
<evidence type="ECO:0000313" key="1">
    <source>
        <dbReference type="EMBL" id="CAK5038537.1"/>
    </source>
</evidence>
<gene>
    <name evidence="1" type="ORF">MENTE1834_LOCUS9648</name>
</gene>
<sequence>MMPLSPSIDVSGGPLRCFSPFIPGSSLNLSHLYTRYLNLLRTGLGNYFGYPNRTGERLFCFYSRPCVFGIFERHQKLENRFNCERIVHGDKDYLYNLQNKIITYKDNPNLSLKCEDIFKRNHFLNITRSEEEKKVPLAFARIVNQDYRFLEAELATNYHPQNWYCFAVDSKANDAFYEKILALASCFKNIIIPRSRYPVDSGGEKIFSKNFQKNFKKFLKINFFQGHGMGKAHLSCFKELIKKERKWEYLVTLQNHDIQIKTNEEMVQIFKWIGGACDAEYNFHSKVERDRLDGLNKKFNWTFESLKIFKDGKKSD</sequence>
<accession>A0ACB0YAM1</accession>
<proteinExistence type="predicted"/>
<keyword evidence="2" id="KW-1185">Reference proteome</keyword>
<protein>
    <submittedName>
        <fullName evidence="1">Uncharacterized protein</fullName>
    </submittedName>
</protein>
<comment type="caution">
    <text evidence="1">The sequence shown here is derived from an EMBL/GenBank/DDBJ whole genome shotgun (WGS) entry which is preliminary data.</text>
</comment>
<name>A0ACB0YAM1_MELEN</name>
<evidence type="ECO:0000313" key="2">
    <source>
        <dbReference type="Proteomes" id="UP001497535"/>
    </source>
</evidence>